<dbReference type="SFLD" id="SFLDG01280">
    <property type="entry name" value="HydE/PylB-like"/>
    <property type="match status" value="1"/>
</dbReference>
<keyword evidence="9" id="KW-1185">Reference proteome</keyword>
<dbReference type="GO" id="GO:0016740">
    <property type="term" value="F:transferase activity"/>
    <property type="evidence" value="ECO:0007669"/>
    <property type="project" value="TreeGrafter"/>
</dbReference>
<keyword evidence="5" id="KW-0004">4Fe-4S</keyword>
<dbReference type="InterPro" id="IPR006638">
    <property type="entry name" value="Elp3/MiaA/NifB-like_rSAM"/>
</dbReference>
<keyword evidence="3 5" id="KW-0408">Iron</keyword>
<proteinExistence type="predicted"/>
<dbReference type="PROSITE" id="PS51918">
    <property type="entry name" value="RADICAL_SAM"/>
    <property type="match status" value="1"/>
</dbReference>
<dbReference type="PIRSF" id="PIRSF004762">
    <property type="entry name" value="CHP00423"/>
    <property type="match status" value="1"/>
</dbReference>
<dbReference type="InterPro" id="IPR007197">
    <property type="entry name" value="rSAM"/>
</dbReference>
<organism evidence="8 9">
    <name type="scientific">Merdimmobilis hominis</name>
    <dbReference type="NCBI Taxonomy" id="2897707"/>
    <lineage>
        <taxon>Bacteria</taxon>
        <taxon>Bacillati</taxon>
        <taxon>Bacillota</taxon>
        <taxon>Clostridia</taxon>
        <taxon>Eubacteriales</taxon>
        <taxon>Oscillospiraceae</taxon>
        <taxon>Merdimmobilis</taxon>
    </lineage>
</organism>
<comment type="cofactor">
    <cofactor evidence="5">
        <name>[4Fe-4S] cluster</name>
        <dbReference type="ChEBI" id="CHEBI:49883"/>
    </cofactor>
    <text evidence="5">Binds 1 [4Fe-4S] cluster. The cluster is coordinated with 3 cysteines and an exchangeable S-adenosyl-L-methionine.</text>
</comment>
<evidence type="ECO:0000313" key="9">
    <source>
        <dbReference type="Proteomes" id="UP000774750"/>
    </source>
</evidence>
<dbReference type="SFLD" id="SFLDG01082">
    <property type="entry name" value="B12-binding_domain_containing"/>
    <property type="match status" value="1"/>
</dbReference>
<dbReference type="SFLD" id="SFLDG01060">
    <property type="entry name" value="BATS_domain_containing"/>
    <property type="match status" value="1"/>
</dbReference>
<dbReference type="Pfam" id="PF04055">
    <property type="entry name" value="Radical_SAM"/>
    <property type="match status" value="1"/>
</dbReference>
<evidence type="ECO:0000313" key="8">
    <source>
        <dbReference type="EMBL" id="MBM6921368.1"/>
    </source>
</evidence>
<evidence type="ECO:0000259" key="7">
    <source>
        <dbReference type="PROSITE" id="PS51918"/>
    </source>
</evidence>
<feature type="binding site" evidence="5">
    <location>
        <position position="45"/>
    </location>
    <ligand>
        <name>[4Fe-4S] cluster</name>
        <dbReference type="ChEBI" id="CHEBI:49883"/>
        <note>4Fe-4S-S-AdoMet</note>
    </ligand>
</feature>
<dbReference type="GO" id="GO:0051539">
    <property type="term" value="F:4 iron, 4 sulfur cluster binding"/>
    <property type="evidence" value="ECO:0007669"/>
    <property type="project" value="UniProtKB-KW"/>
</dbReference>
<feature type="binding site" evidence="5">
    <location>
        <position position="49"/>
    </location>
    <ligand>
        <name>[4Fe-4S] cluster</name>
        <dbReference type="ChEBI" id="CHEBI:49883"/>
        <note>4Fe-4S-S-AdoMet</note>
    </ligand>
</feature>
<evidence type="ECO:0000256" key="4">
    <source>
        <dbReference type="ARBA" id="ARBA00023014"/>
    </source>
</evidence>
<evidence type="ECO:0000256" key="3">
    <source>
        <dbReference type="ARBA" id="ARBA00023004"/>
    </source>
</evidence>
<dbReference type="PANTHER" id="PTHR43726:SF1">
    <property type="entry name" value="BIOTIN SYNTHASE"/>
    <property type="match status" value="1"/>
</dbReference>
<dbReference type="SMART" id="SM00729">
    <property type="entry name" value="Elp3"/>
    <property type="match status" value="1"/>
</dbReference>
<feature type="binding site" evidence="6">
    <location>
        <position position="118"/>
    </location>
    <ligand>
        <name>(3R)-3-methyl-D-ornithine</name>
        <dbReference type="ChEBI" id="CHEBI:64642"/>
    </ligand>
</feature>
<feature type="binding site" evidence="6">
    <location>
        <position position="213"/>
    </location>
    <ligand>
        <name>S-adenosyl-L-methionine</name>
        <dbReference type="ChEBI" id="CHEBI:59789"/>
    </ligand>
</feature>
<feature type="domain" description="Radical SAM core" evidence="7">
    <location>
        <begin position="31"/>
        <end position="244"/>
    </location>
</feature>
<sequence length="316" mass="35302">MNEKTARALLSMEPAALFKQADEIRRQRKGDDVQVRALLEFSNYCKRRCAYCGLRCENRSLTRFRLSKEEIIDIGRQAHDAGYRTIVLQSGEDPFYTPEMIGKIVSEIAKTDITITLSCGEWNKDVYRYWHDCGAKRYLLKHETADPALYRSLHPDSTFSERVQCLYDLKETGYETGGGFMIGLPGQTVDTIAKDLALIASIPCDMAGIGPFLPHPQTPLRDAEAGSAEWTLRAVAAARVLLPDANLPATTSLGVLDPTQKDHVFACGANVIMQKVTPVRVRALYEIYPANHQKADIIEGRQAVEAQIRAFGRRPV</sequence>
<feature type="binding site" evidence="6">
    <location>
        <position position="162"/>
    </location>
    <ligand>
        <name>S-adenosyl-L-methionine</name>
        <dbReference type="ChEBI" id="CHEBI:59789"/>
    </ligand>
</feature>
<reference evidence="8" key="2">
    <citation type="journal article" date="2021" name="Sci. Rep.">
        <title>The distribution of antibiotic resistance genes in chicken gut microbiota commensals.</title>
        <authorList>
            <person name="Juricova H."/>
            <person name="Matiasovicova J."/>
            <person name="Kubasova T."/>
            <person name="Cejkova D."/>
            <person name="Rychlik I."/>
        </authorList>
    </citation>
    <scope>NUCLEOTIDE SEQUENCE</scope>
    <source>
        <strain evidence="8">An559</strain>
    </source>
</reference>
<dbReference type="InterPro" id="IPR034422">
    <property type="entry name" value="HydE/PylB-like"/>
</dbReference>
<dbReference type="AlphaFoldDB" id="A0A938X7I9"/>
<dbReference type="SUPFAM" id="SSF102114">
    <property type="entry name" value="Radical SAM enzymes"/>
    <property type="match status" value="1"/>
</dbReference>
<feature type="binding site" evidence="5">
    <location>
        <position position="52"/>
    </location>
    <ligand>
        <name>[4Fe-4S] cluster</name>
        <dbReference type="ChEBI" id="CHEBI:49883"/>
        <note>4Fe-4S-S-AdoMet</note>
    </ligand>
</feature>
<comment type="caution">
    <text evidence="8">The sequence shown here is derived from an EMBL/GenBank/DDBJ whole genome shotgun (WGS) entry which is preliminary data.</text>
</comment>
<name>A0A938X7I9_9FIRM</name>
<dbReference type="InterPro" id="IPR024021">
    <property type="entry name" value="FeFe-hyd_HydE_rSAM"/>
</dbReference>
<dbReference type="InterPro" id="IPR013785">
    <property type="entry name" value="Aldolase_TIM"/>
</dbReference>
<dbReference type="SFLD" id="SFLDS00029">
    <property type="entry name" value="Radical_SAM"/>
    <property type="match status" value="1"/>
</dbReference>
<evidence type="ECO:0000256" key="5">
    <source>
        <dbReference type="PIRSR" id="PIRSR004762-1"/>
    </source>
</evidence>
<protein>
    <submittedName>
        <fullName evidence="8">[FeFe] hydrogenase H-cluster radical SAM maturase HydE</fullName>
    </submittedName>
</protein>
<dbReference type="GO" id="GO:0046872">
    <property type="term" value="F:metal ion binding"/>
    <property type="evidence" value="ECO:0007669"/>
    <property type="project" value="UniProtKB-KW"/>
</dbReference>
<dbReference type="Proteomes" id="UP000774750">
    <property type="component" value="Unassembled WGS sequence"/>
</dbReference>
<dbReference type="CDD" id="cd01335">
    <property type="entry name" value="Radical_SAM"/>
    <property type="match status" value="1"/>
</dbReference>
<keyword evidence="4 5" id="KW-0411">Iron-sulfur</keyword>
<feature type="binding site" evidence="6">
    <location>
        <position position="252"/>
    </location>
    <ligand>
        <name>(3R)-3-methyl-D-ornithine</name>
        <dbReference type="ChEBI" id="CHEBI:64642"/>
    </ligand>
</feature>
<dbReference type="EMBL" id="JACJKY010000015">
    <property type="protein sequence ID" value="MBM6921368.1"/>
    <property type="molecule type" value="Genomic_DNA"/>
</dbReference>
<keyword evidence="1 5" id="KW-0949">S-adenosyl-L-methionine</keyword>
<keyword evidence="2" id="KW-0479">Metal-binding</keyword>
<dbReference type="InterPro" id="IPR058240">
    <property type="entry name" value="rSAM_sf"/>
</dbReference>
<evidence type="ECO:0000256" key="2">
    <source>
        <dbReference type="ARBA" id="ARBA00022723"/>
    </source>
</evidence>
<reference evidence="8" key="1">
    <citation type="submission" date="2020-08" db="EMBL/GenBank/DDBJ databases">
        <authorList>
            <person name="Cejkova D."/>
            <person name="Kubasova T."/>
            <person name="Jahodarova E."/>
            <person name="Rychlik I."/>
        </authorList>
    </citation>
    <scope>NUCLEOTIDE SEQUENCE</scope>
    <source>
        <strain evidence="8">An559</strain>
    </source>
</reference>
<evidence type="ECO:0000256" key="6">
    <source>
        <dbReference type="PIRSR" id="PIRSR004762-2"/>
    </source>
</evidence>
<evidence type="ECO:0000256" key="1">
    <source>
        <dbReference type="ARBA" id="ARBA00022691"/>
    </source>
</evidence>
<gene>
    <name evidence="8" type="primary">hydE</name>
    <name evidence="8" type="ORF">H6A12_09395</name>
</gene>
<feature type="binding site" evidence="6">
    <location>
        <position position="143"/>
    </location>
    <ligand>
        <name>S-adenosyl-L-methionine</name>
        <dbReference type="ChEBI" id="CHEBI:59789"/>
    </ligand>
</feature>
<dbReference type="Gene3D" id="3.20.20.70">
    <property type="entry name" value="Aldolase class I"/>
    <property type="match status" value="1"/>
</dbReference>
<accession>A0A938X7I9</accession>
<dbReference type="PANTHER" id="PTHR43726">
    <property type="entry name" value="3-METHYLORNITHINE SYNTHASE"/>
    <property type="match status" value="1"/>
</dbReference>
<dbReference type="NCBIfam" id="TIGR03956">
    <property type="entry name" value="rSAM_HydE"/>
    <property type="match status" value="1"/>
</dbReference>